<comment type="caution">
    <text evidence="2">The sequence shown here is derived from an EMBL/GenBank/DDBJ whole genome shotgun (WGS) entry which is preliminary data.</text>
</comment>
<organism evidence="2 3">
    <name type="scientific">Aureimonas phyllosphaerae</name>
    <dbReference type="NCBI Taxonomy" id="1166078"/>
    <lineage>
        <taxon>Bacteria</taxon>
        <taxon>Pseudomonadati</taxon>
        <taxon>Pseudomonadota</taxon>
        <taxon>Alphaproteobacteria</taxon>
        <taxon>Hyphomicrobiales</taxon>
        <taxon>Aurantimonadaceae</taxon>
        <taxon>Aureimonas</taxon>
    </lineage>
</organism>
<keyword evidence="2" id="KW-0413">Isomerase</keyword>
<dbReference type="InterPro" id="IPR011051">
    <property type="entry name" value="RmlC_Cupin_sf"/>
</dbReference>
<evidence type="ECO:0000259" key="1">
    <source>
        <dbReference type="Pfam" id="PF07883"/>
    </source>
</evidence>
<keyword evidence="3" id="KW-1185">Reference proteome</keyword>
<dbReference type="InterPro" id="IPR013096">
    <property type="entry name" value="Cupin_2"/>
</dbReference>
<dbReference type="Gene3D" id="2.60.120.10">
    <property type="entry name" value="Jelly Rolls"/>
    <property type="match status" value="1"/>
</dbReference>
<accession>A0A7W6BWS6</accession>
<protein>
    <submittedName>
        <fullName evidence="2">Mannose-6-phosphate isomerase-like protein (Cupin superfamily)</fullName>
    </submittedName>
</protein>
<sequence length="148" mass="16557">MADQLWFTTARLTIHLSKTQNADGITLIEHHMAAGFAVPLHAHHGEDESFYFVDGEVRMQIRDEIHTMRPGQALTIPKGVPHSFRVVSDEARFLSFTTGRFEDMVRSLARPAEREGLPPQTAPTEEQIAELIAACRAHDIEFLGPAVK</sequence>
<dbReference type="Proteomes" id="UP000531216">
    <property type="component" value="Unassembled WGS sequence"/>
</dbReference>
<reference evidence="2 3" key="1">
    <citation type="submission" date="2020-08" db="EMBL/GenBank/DDBJ databases">
        <title>Genomic Encyclopedia of Type Strains, Phase IV (KMG-IV): sequencing the most valuable type-strain genomes for metagenomic binning, comparative biology and taxonomic classification.</title>
        <authorList>
            <person name="Goeker M."/>
        </authorList>
    </citation>
    <scope>NUCLEOTIDE SEQUENCE [LARGE SCALE GENOMIC DNA]</scope>
    <source>
        <strain evidence="2 3">DSM 25024</strain>
    </source>
</reference>
<evidence type="ECO:0000313" key="2">
    <source>
        <dbReference type="EMBL" id="MBB3938332.1"/>
    </source>
</evidence>
<feature type="domain" description="Cupin type-2" evidence="1">
    <location>
        <begin position="31"/>
        <end position="93"/>
    </location>
</feature>
<dbReference type="InterPro" id="IPR053146">
    <property type="entry name" value="QDO-like"/>
</dbReference>
<dbReference type="AlphaFoldDB" id="A0A7W6BWS6"/>
<dbReference type="Pfam" id="PF07883">
    <property type="entry name" value="Cupin_2"/>
    <property type="match status" value="1"/>
</dbReference>
<dbReference type="PANTHER" id="PTHR36440">
    <property type="entry name" value="PUTATIVE (AFU_ORTHOLOGUE AFUA_8G07350)-RELATED"/>
    <property type="match status" value="1"/>
</dbReference>
<dbReference type="InterPro" id="IPR014710">
    <property type="entry name" value="RmlC-like_jellyroll"/>
</dbReference>
<name>A0A7W6BWS6_9HYPH</name>
<dbReference type="RefSeq" id="WP_090966955.1">
    <property type="nucleotide sequence ID" value="NZ_FOOA01000046.1"/>
</dbReference>
<dbReference type="EMBL" id="JACIDO010000030">
    <property type="protein sequence ID" value="MBB3938332.1"/>
    <property type="molecule type" value="Genomic_DNA"/>
</dbReference>
<proteinExistence type="predicted"/>
<dbReference type="OrthoDB" id="116921at2"/>
<dbReference type="GO" id="GO:0016853">
    <property type="term" value="F:isomerase activity"/>
    <property type="evidence" value="ECO:0007669"/>
    <property type="project" value="UniProtKB-KW"/>
</dbReference>
<gene>
    <name evidence="2" type="ORF">GGR05_004504</name>
</gene>
<dbReference type="SUPFAM" id="SSF51182">
    <property type="entry name" value="RmlC-like cupins"/>
    <property type="match status" value="1"/>
</dbReference>
<dbReference type="PANTHER" id="PTHR36440:SF1">
    <property type="entry name" value="PUTATIVE (AFU_ORTHOLOGUE AFUA_8G07350)-RELATED"/>
    <property type="match status" value="1"/>
</dbReference>
<evidence type="ECO:0000313" key="3">
    <source>
        <dbReference type="Proteomes" id="UP000531216"/>
    </source>
</evidence>